<evidence type="ECO:0000256" key="1">
    <source>
        <dbReference type="SAM" id="Phobius"/>
    </source>
</evidence>
<evidence type="ECO:0000313" key="2">
    <source>
        <dbReference type="EMBL" id="PKA50832.1"/>
    </source>
</evidence>
<dbReference type="EMBL" id="KZ452015">
    <property type="protein sequence ID" value="PKA50832.1"/>
    <property type="molecule type" value="Genomic_DNA"/>
</dbReference>
<keyword evidence="1" id="KW-1133">Transmembrane helix</keyword>
<dbReference type="PANTHER" id="PTHR31881:SF6">
    <property type="entry name" value="OS09G0494600 PROTEIN"/>
    <property type="match status" value="1"/>
</dbReference>
<gene>
    <name evidence="2" type="ORF">AXF42_Ash007487</name>
</gene>
<sequence length="238" mass="26526">MEWSKSYLDLILIPLSLLSFFLYHAWLWRKVEAEPHLTDIGISSAAHRQWVISMMKENDKKNILAVQTLRNSIMGATLMASTTILLCTGLAAVLSSTYSVKHSVNGAVYGAHGPLSLALKYAVILAVFLAAFYAYSLSIWFFSQVNFLINVVGDCGSPPVVSPEYVSRMLEKAFMLWIAGNRIFYSGISLLLWIFGPTLVLLCSVFVLQVLYKMDINGEEDGVRVFAEGDERRAKSLV</sequence>
<dbReference type="AlphaFoldDB" id="A0A2I0A5M5"/>
<keyword evidence="1" id="KW-0812">Transmembrane</keyword>
<organism evidence="2 3">
    <name type="scientific">Apostasia shenzhenica</name>
    <dbReference type="NCBI Taxonomy" id="1088818"/>
    <lineage>
        <taxon>Eukaryota</taxon>
        <taxon>Viridiplantae</taxon>
        <taxon>Streptophyta</taxon>
        <taxon>Embryophyta</taxon>
        <taxon>Tracheophyta</taxon>
        <taxon>Spermatophyta</taxon>
        <taxon>Magnoliopsida</taxon>
        <taxon>Liliopsida</taxon>
        <taxon>Asparagales</taxon>
        <taxon>Orchidaceae</taxon>
        <taxon>Apostasioideae</taxon>
        <taxon>Apostasia</taxon>
    </lineage>
</organism>
<feature type="transmembrane region" description="Helical" evidence="1">
    <location>
        <begin position="78"/>
        <end position="100"/>
    </location>
</feature>
<name>A0A2I0A5M5_9ASPA</name>
<dbReference type="Proteomes" id="UP000236161">
    <property type="component" value="Unassembled WGS sequence"/>
</dbReference>
<feature type="transmembrane region" description="Helical" evidence="1">
    <location>
        <begin position="183"/>
        <end position="208"/>
    </location>
</feature>
<dbReference type="InterPro" id="IPR006747">
    <property type="entry name" value="DUF599"/>
</dbReference>
<proteinExistence type="predicted"/>
<feature type="transmembrane region" description="Helical" evidence="1">
    <location>
        <begin position="7"/>
        <end position="26"/>
    </location>
</feature>
<reference evidence="2 3" key="1">
    <citation type="journal article" date="2017" name="Nature">
        <title>The Apostasia genome and the evolution of orchids.</title>
        <authorList>
            <person name="Zhang G.Q."/>
            <person name="Liu K.W."/>
            <person name="Li Z."/>
            <person name="Lohaus R."/>
            <person name="Hsiao Y.Y."/>
            <person name="Niu S.C."/>
            <person name="Wang J.Y."/>
            <person name="Lin Y.C."/>
            <person name="Xu Q."/>
            <person name="Chen L.J."/>
            <person name="Yoshida K."/>
            <person name="Fujiwara S."/>
            <person name="Wang Z.W."/>
            <person name="Zhang Y.Q."/>
            <person name="Mitsuda N."/>
            <person name="Wang M."/>
            <person name="Liu G.H."/>
            <person name="Pecoraro L."/>
            <person name="Huang H.X."/>
            <person name="Xiao X.J."/>
            <person name="Lin M."/>
            <person name="Wu X.Y."/>
            <person name="Wu W.L."/>
            <person name="Chen Y.Y."/>
            <person name="Chang S.B."/>
            <person name="Sakamoto S."/>
            <person name="Ohme-Takagi M."/>
            <person name="Yagi M."/>
            <person name="Zeng S.J."/>
            <person name="Shen C.Y."/>
            <person name="Yeh C.M."/>
            <person name="Luo Y.B."/>
            <person name="Tsai W.C."/>
            <person name="Van de Peer Y."/>
            <person name="Liu Z.J."/>
        </authorList>
    </citation>
    <scope>NUCLEOTIDE SEQUENCE [LARGE SCALE GENOMIC DNA]</scope>
    <source>
        <strain evidence="3">cv. Shenzhen</strain>
        <tissue evidence="2">Stem</tissue>
    </source>
</reference>
<protein>
    <recommendedName>
        <fullName evidence="4">DUF599 domain-containing protein</fullName>
    </recommendedName>
</protein>
<dbReference type="Pfam" id="PF04654">
    <property type="entry name" value="DUF599"/>
    <property type="match status" value="1"/>
</dbReference>
<keyword evidence="1" id="KW-0472">Membrane</keyword>
<keyword evidence="3" id="KW-1185">Reference proteome</keyword>
<accession>A0A2I0A5M5</accession>
<dbReference type="PANTHER" id="PTHR31881">
    <property type="match status" value="1"/>
</dbReference>
<evidence type="ECO:0008006" key="4">
    <source>
        <dbReference type="Google" id="ProtNLM"/>
    </source>
</evidence>
<feature type="transmembrane region" description="Helical" evidence="1">
    <location>
        <begin position="121"/>
        <end position="142"/>
    </location>
</feature>
<dbReference type="OrthoDB" id="761598at2759"/>
<evidence type="ECO:0000313" key="3">
    <source>
        <dbReference type="Proteomes" id="UP000236161"/>
    </source>
</evidence>